<dbReference type="HOGENOM" id="CLU_2402600_0_0_1"/>
<proteinExistence type="predicted"/>
<dbReference type="Proteomes" id="UP000017836">
    <property type="component" value="Unassembled WGS sequence"/>
</dbReference>
<reference evidence="3" key="1">
    <citation type="journal article" date="2013" name="Science">
        <title>The Amborella genome and the evolution of flowering plants.</title>
        <authorList>
            <consortium name="Amborella Genome Project"/>
        </authorList>
    </citation>
    <scope>NUCLEOTIDE SEQUENCE [LARGE SCALE GENOMIC DNA]</scope>
</reference>
<protein>
    <submittedName>
        <fullName evidence="2">Uncharacterized protein</fullName>
    </submittedName>
</protein>
<evidence type="ECO:0000313" key="2">
    <source>
        <dbReference type="EMBL" id="ERN06276.1"/>
    </source>
</evidence>
<accession>W1PF73</accession>
<feature type="region of interest" description="Disordered" evidence="1">
    <location>
        <begin position="49"/>
        <end position="81"/>
    </location>
</feature>
<name>W1PF73_AMBTC</name>
<dbReference type="Gramene" id="ERN06276">
    <property type="protein sequence ID" value="ERN06276"/>
    <property type="gene ID" value="AMTR_s00016p00215240"/>
</dbReference>
<feature type="compositionally biased region" description="Basic and acidic residues" evidence="1">
    <location>
        <begin position="65"/>
        <end position="77"/>
    </location>
</feature>
<keyword evidence="3" id="KW-1185">Reference proteome</keyword>
<gene>
    <name evidence="2" type="ORF">AMTR_s00016p00215240</name>
</gene>
<dbReference type="AlphaFoldDB" id="W1PF73"/>
<organism evidence="2 3">
    <name type="scientific">Amborella trichopoda</name>
    <dbReference type="NCBI Taxonomy" id="13333"/>
    <lineage>
        <taxon>Eukaryota</taxon>
        <taxon>Viridiplantae</taxon>
        <taxon>Streptophyta</taxon>
        <taxon>Embryophyta</taxon>
        <taxon>Tracheophyta</taxon>
        <taxon>Spermatophyta</taxon>
        <taxon>Magnoliopsida</taxon>
        <taxon>Amborellales</taxon>
        <taxon>Amborellaceae</taxon>
        <taxon>Amborella</taxon>
    </lineage>
</organism>
<dbReference type="EMBL" id="KI393908">
    <property type="protein sequence ID" value="ERN06276.1"/>
    <property type="molecule type" value="Genomic_DNA"/>
</dbReference>
<evidence type="ECO:0000313" key="3">
    <source>
        <dbReference type="Proteomes" id="UP000017836"/>
    </source>
</evidence>
<sequence length="93" mass="10020">MLGFGATTVVMIRPLRPPAVHAVCMLLVTGDRITTDYRVVMDGCDCSASTKGHANVSGSSFLDQDGDRHHEQSKGEKPQVSLGGRCYLLELKS</sequence>
<feature type="compositionally biased region" description="Polar residues" evidence="1">
    <location>
        <begin position="49"/>
        <end position="62"/>
    </location>
</feature>
<evidence type="ECO:0000256" key="1">
    <source>
        <dbReference type="SAM" id="MobiDB-lite"/>
    </source>
</evidence>